<evidence type="ECO:0000256" key="5">
    <source>
        <dbReference type="ARBA" id="ARBA00031445"/>
    </source>
</evidence>
<comment type="subcellular location">
    <subcellularLocation>
        <location evidence="9">Cell membrane</location>
    </subcellularLocation>
</comment>
<dbReference type="Pfam" id="PF04413">
    <property type="entry name" value="Glycos_transf_N"/>
    <property type="match status" value="1"/>
</dbReference>
<feature type="site" description="Transition state stabilizer" evidence="8">
    <location>
        <position position="131"/>
    </location>
</feature>
<dbReference type="InterPro" id="IPR038107">
    <property type="entry name" value="Glycos_transf_N_sf"/>
</dbReference>
<evidence type="ECO:0000256" key="8">
    <source>
        <dbReference type="PIRSR" id="PIRSR639901-2"/>
    </source>
</evidence>
<organism evidence="11 12">
    <name type="scientific">Desulfatibacillum aliphaticivorans</name>
    <dbReference type="NCBI Taxonomy" id="218208"/>
    <lineage>
        <taxon>Bacteria</taxon>
        <taxon>Pseudomonadati</taxon>
        <taxon>Thermodesulfobacteriota</taxon>
        <taxon>Desulfobacteria</taxon>
        <taxon>Desulfobacterales</taxon>
        <taxon>Desulfatibacillaceae</taxon>
        <taxon>Desulfatibacillum</taxon>
    </lineage>
</organism>
<dbReference type="AlphaFoldDB" id="B8F927"/>
<dbReference type="PANTHER" id="PTHR42755">
    <property type="entry name" value="3-DEOXY-MANNO-OCTULOSONATE CYTIDYLYLTRANSFERASE"/>
    <property type="match status" value="1"/>
</dbReference>
<dbReference type="GO" id="GO:0005886">
    <property type="term" value="C:plasma membrane"/>
    <property type="evidence" value="ECO:0007669"/>
    <property type="project" value="UniProtKB-SubCell"/>
</dbReference>
<keyword evidence="9" id="KW-0472">Membrane</keyword>
<evidence type="ECO:0000256" key="9">
    <source>
        <dbReference type="RuleBase" id="RU365103"/>
    </source>
</evidence>
<dbReference type="EC" id="2.4.99.12" evidence="2 9"/>
<dbReference type="GO" id="GO:0043842">
    <property type="term" value="F:Kdo transferase activity"/>
    <property type="evidence" value="ECO:0007669"/>
    <property type="project" value="UniProtKB-EC"/>
</dbReference>
<keyword evidence="9" id="KW-1003">Cell membrane</keyword>
<name>B8F927_DESAL</name>
<evidence type="ECO:0000256" key="4">
    <source>
        <dbReference type="ARBA" id="ARBA00022679"/>
    </source>
</evidence>
<dbReference type="UniPathway" id="UPA00958"/>
<gene>
    <name evidence="11" type="ordered locus">Dalk_0350</name>
</gene>
<dbReference type="Gene3D" id="3.40.50.2000">
    <property type="entry name" value="Glycogen Phosphorylase B"/>
    <property type="match status" value="1"/>
</dbReference>
<accession>B8F927</accession>
<dbReference type="EMBL" id="CP001322">
    <property type="protein sequence ID" value="ACL02059.1"/>
    <property type="molecule type" value="Genomic_DNA"/>
</dbReference>
<keyword evidence="9" id="KW-0448">Lipopolysaccharide biosynthesis</keyword>
<evidence type="ECO:0000256" key="6">
    <source>
        <dbReference type="ARBA" id="ARBA00049183"/>
    </source>
</evidence>
<protein>
    <recommendedName>
        <fullName evidence="3 9">3-deoxy-D-manno-octulosonic acid transferase</fullName>
        <shortName evidence="9">Kdo transferase</shortName>
        <ecNumber evidence="2 9">2.4.99.12</ecNumber>
    </recommendedName>
    <alternativeName>
        <fullName evidence="5 9">Lipid IV(A) 3-deoxy-D-manno-octulosonic acid transferase</fullName>
    </alternativeName>
</protein>
<evidence type="ECO:0000256" key="2">
    <source>
        <dbReference type="ARBA" id="ARBA00012621"/>
    </source>
</evidence>
<feature type="site" description="Transition state stabilizer" evidence="8">
    <location>
        <position position="209"/>
    </location>
</feature>
<dbReference type="HOGENOM" id="CLU_036146_2_0_7"/>
<keyword evidence="4 9" id="KW-0808">Transferase</keyword>
<keyword evidence="9" id="KW-0812">Transmembrane</keyword>
<sequence length="417" mass="45592">MVKAVYNLALCLGAILFLPIGLMLAALKEKRRATMGPRLGFQAYPKCRKPIWVHGLSVGEINAAVPLVLALARAYPEKDIIVSASTKTGYENARAQLQGSVAGVVYYPYDLPWCVSKALDQVDPCMFILVESDLWPNFIFQCKQRGVPLILANGRLSDSSYKGYRNLGFLMKPVFRCFDKVGAQSKEEGERFLEVGVRPETMAVAGNLKFDRPSAPDLSPLEMLPDFSGPVMVAGSTHPGEEEILSGLLKAWKKEHGLAMIIAPRDPKRAGEVRDIFSRKGLDAALYSQQPEKADAVVVDQMGVLAALYSRGDICFVGGSLLPFGGHNPLEPAVFGKPVLFGPDMGDFPDMTVRLLNQGGAIQVKDSQELAQTVDALLNDPARGVKIGANALEVIRRNRGALQRNLDLVREFIEEHE</sequence>
<feature type="active site" description="Proton acceptor" evidence="7">
    <location>
        <position position="60"/>
    </location>
</feature>
<evidence type="ECO:0000256" key="3">
    <source>
        <dbReference type="ARBA" id="ARBA00019077"/>
    </source>
</evidence>
<evidence type="ECO:0000256" key="1">
    <source>
        <dbReference type="ARBA" id="ARBA00004713"/>
    </source>
</evidence>
<feature type="transmembrane region" description="Helical" evidence="9">
    <location>
        <begin position="6"/>
        <end position="27"/>
    </location>
</feature>
<dbReference type="CAZy" id="GT30">
    <property type="family name" value="Glycosyltransferase Family 30"/>
</dbReference>
<proteinExistence type="inferred from homology"/>
<evidence type="ECO:0000256" key="7">
    <source>
        <dbReference type="PIRSR" id="PIRSR639901-1"/>
    </source>
</evidence>
<comment type="catalytic activity">
    <reaction evidence="6 9">
        <text>lipid IVA (E. coli) + CMP-3-deoxy-beta-D-manno-octulosonate = alpha-Kdo-(2-&gt;6)-lipid IVA (E. coli) + CMP + H(+)</text>
        <dbReference type="Rhea" id="RHEA:28066"/>
        <dbReference type="ChEBI" id="CHEBI:15378"/>
        <dbReference type="ChEBI" id="CHEBI:58603"/>
        <dbReference type="ChEBI" id="CHEBI:60364"/>
        <dbReference type="ChEBI" id="CHEBI:60377"/>
        <dbReference type="ChEBI" id="CHEBI:85987"/>
        <dbReference type="EC" id="2.4.99.12"/>
    </reaction>
</comment>
<reference evidence="11 12" key="1">
    <citation type="journal article" date="2012" name="Environ. Microbiol.">
        <title>The genome sequence of Desulfatibacillum alkenivorans AK-01: a blueprint for anaerobic alkane oxidation.</title>
        <authorList>
            <person name="Callaghan A.V."/>
            <person name="Morris B.E."/>
            <person name="Pereira I.A."/>
            <person name="McInerney M.J."/>
            <person name="Austin R.N."/>
            <person name="Groves J.T."/>
            <person name="Kukor J.J."/>
            <person name="Suflita J.M."/>
            <person name="Young L.Y."/>
            <person name="Zylstra G.J."/>
            <person name="Wawrik B."/>
        </authorList>
    </citation>
    <scope>NUCLEOTIDE SEQUENCE [LARGE SCALE GENOMIC DNA]</scope>
    <source>
        <strain evidence="11 12">AK-01</strain>
    </source>
</reference>
<evidence type="ECO:0000313" key="11">
    <source>
        <dbReference type="EMBL" id="ACL02059.1"/>
    </source>
</evidence>
<dbReference type="PANTHER" id="PTHR42755:SF1">
    <property type="entry name" value="3-DEOXY-D-MANNO-OCTULOSONIC ACID TRANSFERASE, MITOCHONDRIAL-RELATED"/>
    <property type="match status" value="1"/>
</dbReference>
<comment type="function">
    <text evidence="9">Involved in lipopolysaccharide (LPS) biosynthesis. Catalyzes the transfer of 3-deoxy-D-manno-octulosonate (Kdo) residue(s) from CMP-Kdo to lipid IV(A), the tetraacyldisaccharide-1,4'-bisphosphate precursor of lipid A.</text>
</comment>
<dbReference type="InterPro" id="IPR039901">
    <property type="entry name" value="Kdotransferase"/>
</dbReference>
<dbReference type="Gene3D" id="3.40.50.11720">
    <property type="entry name" value="3-Deoxy-D-manno-octulosonic-acid transferase, N-terminal domain"/>
    <property type="match status" value="1"/>
</dbReference>
<dbReference type="RefSeq" id="WP_012609499.1">
    <property type="nucleotide sequence ID" value="NC_011768.1"/>
</dbReference>
<comment type="similarity">
    <text evidence="9">Belongs to the glycosyltransferase group 1 family.</text>
</comment>
<dbReference type="GO" id="GO:0009245">
    <property type="term" value="P:lipid A biosynthetic process"/>
    <property type="evidence" value="ECO:0007669"/>
    <property type="project" value="TreeGrafter"/>
</dbReference>
<comment type="pathway">
    <text evidence="1 9">Bacterial outer membrane biogenesis; LPS core biosynthesis.</text>
</comment>
<feature type="domain" description="3-deoxy-D-manno-octulosonic-acid transferase N-terminal" evidence="10">
    <location>
        <begin position="36"/>
        <end position="212"/>
    </location>
</feature>
<keyword evidence="9" id="KW-1133">Transmembrane helix</keyword>
<evidence type="ECO:0000313" key="12">
    <source>
        <dbReference type="Proteomes" id="UP000000739"/>
    </source>
</evidence>
<evidence type="ECO:0000259" key="10">
    <source>
        <dbReference type="Pfam" id="PF04413"/>
    </source>
</evidence>
<dbReference type="InterPro" id="IPR007507">
    <property type="entry name" value="Glycos_transf_N"/>
</dbReference>
<keyword evidence="12" id="KW-1185">Reference proteome</keyword>
<dbReference type="KEGG" id="dal:Dalk_0350"/>
<dbReference type="eggNOG" id="COG1519">
    <property type="taxonomic scope" value="Bacteria"/>
</dbReference>
<dbReference type="SUPFAM" id="SSF53756">
    <property type="entry name" value="UDP-Glycosyltransferase/glycogen phosphorylase"/>
    <property type="match status" value="1"/>
</dbReference>
<dbReference type="GO" id="GO:0009244">
    <property type="term" value="P:lipopolysaccharide core region biosynthetic process"/>
    <property type="evidence" value="ECO:0007669"/>
    <property type="project" value="UniProtKB-UniRule"/>
</dbReference>
<dbReference type="Proteomes" id="UP000000739">
    <property type="component" value="Chromosome"/>
</dbReference>